<keyword evidence="2" id="KW-1185">Reference proteome</keyword>
<dbReference type="RefSeq" id="WP_092222630.1">
    <property type="nucleotide sequence ID" value="NZ_FNJI01000013.1"/>
</dbReference>
<protein>
    <submittedName>
        <fullName evidence="1">Uncharacterized protein</fullName>
    </submittedName>
</protein>
<gene>
    <name evidence="1" type="ORF">SAMN05660330_02140</name>
</gene>
<dbReference type="OrthoDB" id="5432492at2"/>
<dbReference type="Proteomes" id="UP000199073">
    <property type="component" value="Unassembled WGS sequence"/>
</dbReference>
<proteinExistence type="predicted"/>
<dbReference type="EMBL" id="FNJI01000013">
    <property type="protein sequence ID" value="SDP22533.1"/>
    <property type="molecule type" value="Genomic_DNA"/>
</dbReference>
<dbReference type="AlphaFoldDB" id="A0A1H0QYZ3"/>
<reference evidence="1 2" key="1">
    <citation type="submission" date="2016-10" db="EMBL/GenBank/DDBJ databases">
        <authorList>
            <person name="de Groot N.N."/>
        </authorList>
    </citation>
    <scope>NUCLEOTIDE SEQUENCE [LARGE SCALE GENOMIC DNA]</scope>
    <source>
        <strain evidence="1 2">DSM 12130</strain>
    </source>
</reference>
<evidence type="ECO:0000313" key="2">
    <source>
        <dbReference type="Proteomes" id="UP000199073"/>
    </source>
</evidence>
<evidence type="ECO:0000313" key="1">
    <source>
        <dbReference type="EMBL" id="SDP22533.1"/>
    </source>
</evidence>
<name>A0A1H0QYZ3_9BACT</name>
<organism evidence="1 2">
    <name type="scientific">Desulforhopalus singaporensis</name>
    <dbReference type="NCBI Taxonomy" id="91360"/>
    <lineage>
        <taxon>Bacteria</taxon>
        <taxon>Pseudomonadati</taxon>
        <taxon>Thermodesulfobacteriota</taxon>
        <taxon>Desulfobulbia</taxon>
        <taxon>Desulfobulbales</taxon>
        <taxon>Desulfocapsaceae</taxon>
        <taxon>Desulforhopalus</taxon>
    </lineage>
</organism>
<sequence>MIRFTVHNLGEHTIENLMVEGPFREVVGSLLETFLATYGGPTGADLDYEFVTHLIAMSHGQGEILERTAAPPEKIH</sequence>
<accession>A0A1H0QYZ3</accession>